<dbReference type="AlphaFoldDB" id="A0A1J1HIP3"/>
<evidence type="ECO:0000256" key="3">
    <source>
        <dbReference type="ARBA" id="ARBA00022737"/>
    </source>
</evidence>
<dbReference type="Gene3D" id="3.80.10.10">
    <property type="entry name" value="Ribonuclease Inhibitor"/>
    <property type="match status" value="1"/>
</dbReference>
<reference evidence="6 7" key="1">
    <citation type="submission" date="2015-04" db="EMBL/GenBank/DDBJ databases">
        <authorList>
            <person name="Syromyatnikov M.Y."/>
            <person name="Popov V.N."/>
        </authorList>
    </citation>
    <scope>NUCLEOTIDE SEQUENCE [LARGE SCALE GENOMIC DNA]</scope>
</reference>
<name>A0A1J1HIP3_9DIPT</name>
<dbReference type="OrthoDB" id="694479at2759"/>
<sequence>MKKMMMRVRRQVPHHSCSYVIFIALVYVIRLTQSAITVGSLESLEGDLKATTLSTPSSLISLPCIFTSNTTLDCSKQKLSAIPKDLPIWIESLNLSFNNFDDIKDDMFYECCRNVKVLDLSHNDISELQQRHFKNLNNLEVLLLGDNKISTLEPEVFQGLTKMKRLSLKNNPLELRRSSSKGFLIQSSLEELNLDNCELKEIPDGTFNNMRQLRILTLAGNPLDEFLDLTAFEQLTNLIKLRIPNLTQATIYELCNKLIAIDVVNFDEFNITCLVLADDGAFEDSVITNDPVGEPKSASVLSYELPMAVPKSTLPTTTVTASTTSTSSPSQATNSDKKLSTSTTEAINVVEASNEIKINQTEPETTKAAIDIDNETIKYILIGIFTITLLGIIIGLICRADACGIKTKCCRTNKKDMKNRREPEDTVSPFEEIPLNSVTVKTTNNSQA</sequence>
<keyword evidence="5" id="KW-0812">Transmembrane</keyword>
<dbReference type="GO" id="GO:0031012">
    <property type="term" value="C:extracellular matrix"/>
    <property type="evidence" value="ECO:0007669"/>
    <property type="project" value="TreeGrafter"/>
</dbReference>
<dbReference type="EMBL" id="CVRI01000004">
    <property type="protein sequence ID" value="CRK87268.1"/>
    <property type="molecule type" value="Genomic_DNA"/>
</dbReference>
<dbReference type="SUPFAM" id="SSF52058">
    <property type="entry name" value="L domain-like"/>
    <property type="match status" value="1"/>
</dbReference>
<evidence type="ECO:0000313" key="6">
    <source>
        <dbReference type="EMBL" id="CRK87268.1"/>
    </source>
</evidence>
<keyword evidence="1" id="KW-0433">Leucine-rich repeat</keyword>
<feature type="compositionally biased region" description="Low complexity" evidence="4">
    <location>
        <begin position="314"/>
        <end position="334"/>
    </location>
</feature>
<protein>
    <submittedName>
        <fullName evidence="6">CLUMA_CG001070, isoform A</fullName>
    </submittedName>
</protein>
<dbReference type="Proteomes" id="UP000183832">
    <property type="component" value="Unassembled WGS sequence"/>
</dbReference>
<evidence type="ECO:0000256" key="2">
    <source>
        <dbReference type="ARBA" id="ARBA00022729"/>
    </source>
</evidence>
<dbReference type="PROSITE" id="PS51450">
    <property type="entry name" value="LRR"/>
    <property type="match status" value="2"/>
</dbReference>
<proteinExistence type="predicted"/>
<dbReference type="STRING" id="568069.A0A1J1HIP3"/>
<dbReference type="InterPro" id="IPR001611">
    <property type="entry name" value="Leu-rich_rpt"/>
</dbReference>
<keyword evidence="7" id="KW-1185">Reference proteome</keyword>
<keyword evidence="5" id="KW-1133">Transmembrane helix</keyword>
<organism evidence="6 7">
    <name type="scientific">Clunio marinus</name>
    <dbReference type="NCBI Taxonomy" id="568069"/>
    <lineage>
        <taxon>Eukaryota</taxon>
        <taxon>Metazoa</taxon>
        <taxon>Ecdysozoa</taxon>
        <taxon>Arthropoda</taxon>
        <taxon>Hexapoda</taxon>
        <taxon>Insecta</taxon>
        <taxon>Pterygota</taxon>
        <taxon>Neoptera</taxon>
        <taxon>Endopterygota</taxon>
        <taxon>Diptera</taxon>
        <taxon>Nematocera</taxon>
        <taxon>Chironomoidea</taxon>
        <taxon>Chironomidae</taxon>
        <taxon>Clunio</taxon>
    </lineage>
</organism>
<accession>A0A1J1HIP3</accession>
<gene>
    <name evidence="6" type="ORF">CLUMA_CG001070</name>
</gene>
<evidence type="ECO:0000313" key="7">
    <source>
        <dbReference type="Proteomes" id="UP000183832"/>
    </source>
</evidence>
<dbReference type="PANTHER" id="PTHR24373:SF370">
    <property type="entry name" value="FISH-LIPS, ISOFORM E"/>
    <property type="match status" value="1"/>
</dbReference>
<dbReference type="SMART" id="SM00369">
    <property type="entry name" value="LRR_TYP"/>
    <property type="match status" value="4"/>
</dbReference>
<keyword evidence="3" id="KW-0677">Repeat</keyword>
<feature type="region of interest" description="Disordered" evidence="4">
    <location>
        <begin position="314"/>
        <end position="340"/>
    </location>
</feature>
<dbReference type="InterPro" id="IPR003591">
    <property type="entry name" value="Leu-rich_rpt_typical-subtyp"/>
</dbReference>
<dbReference type="InterPro" id="IPR032675">
    <property type="entry name" value="LRR_dom_sf"/>
</dbReference>
<evidence type="ECO:0000256" key="1">
    <source>
        <dbReference type="ARBA" id="ARBA00022614"/>
    </source>
</evidence>
<dbReference type="InterPro" id="IPR050328">
    <property type="entry name" value="Dev_Immune_Receptor"/>
</dbReference>
<keyword evidence="5" id="KW-0472">Membrane</keyword>
<dbReference type="Pfam" id="PF13855">
    <property type="entry name" value="LRR_8"/>
    <property type="match status" value="2"/>
</dbReference>
<dbReference type="GO" id="GO:0005615">
    <property type="term" value="C:extracellular space"/>
    <property type="evidence" value="ECO:0007669"/>
    <property type="project" value="TreeGrafter"/>
</dbReference>
<feature type="transmembrane region" description="Helical" evidence="5">
    <location>
        <begin position="379"/>
        <end position="398"/>
    </location>
</feature>
<dbReference type="PANTHER" id="PTHR24373">
    <property type="entry name" value="SLIT RELATED LEUCINE-RICH REPEAT NEURONAL PROTEIN"/>
    <property type="match status" value="1"/>
</dbReference>
<evidence type="ECO:0000256" key="5">
    <source>
        <dbReference type="SAM" id="Phobius"/>
    </source>
</evidence>
<evidence type="ECO:0000256" key="4">
    <source>
        <dbReference type="SAM" id="MobiDB-lite"/>
    </source>
</evidence>
<keyword evidence="2" id="KW-0732">Signal</keyword>